<evidence type="ECO:0000259" key="8">
    <source>
        <dbReference type="Pfam" id="PF02868"/>
    </source>
</evidence>
<dbReference type="SUPFAM" id="SSF55486">
    <property type="entry name" value="Metalloproteases ('zincins'), catalytic domain"/>
    <property type="match status" value="1"/>
</dbReference>
<dbReference type="InterPro" id="IPR013856">
    <property type="entry name" value="Peptidase_M4_domain"/>
</dbReference>
<keyword evidence="10" id="KW-1185">Reference proteome</keyword>
<dbReference type="Gene3D" id="3.10.170.10">
    <property type="match status" value="1"/>
</dbReference>
<dbReference type="Pfam" id="PF01447">
    <property type="entry name" value="Peptidase_M4"/>
    <property type="match status" value="1"/>
</dbReference>
<feature type="chain" id="PRO_5045982312" evidence="6">
    <location>
        <begin position="24"/>
        <end position="362"/>
    </location>
</feature>
<protein>
    <submittedName>
        <fullName evidence="9">Uncharacterized protein</fullName>
    </submittedName>
</protein>
<feature type="domain" description="Peptidase M4" evidence="7">
    <location>
        <begin position="30"/>
        <end position="182"/>
    </location>
</feature>
<dbReference type="PANTHER" id="PTHR33794:SF1">
    <property type="entry name" value="BACILLOLYSIN"/>
    <property type="match status" value="1"/>
</dbReference>
<keyword evidence="1" id="KW-0645">Protease</keyword>
<keyword evidence="4" id="KW-0862">Zinc</keyword>
<comment type="caution">
    <text evidence="9">The sequence shown here is derived from an EMBL/GenBank/DDBJ whole genome shotgun (WGS) entry which is preliminary data.</text>
</comment>
<evidence type="ECO:0000256" key="6">
    <source>
        <dbReference type="SAM" id="SignalP"/>
    </source>
</evidence>
<keyword evidence="6" id="KW-0732">Signal</keyword>
<dbReference type="InterPro" id="IPR027268">
    <property type="entry name" value="Peptidase_M4/M1_CTD_sf"/>
</dbReference>
<evidence type="ECO:0000256" key="4">
    <source>
        <dbReference type="ARBA" id="ARBA00022833"/>
    </source>
</evidence>
<accession>A0ABP8BXJ0</accession>
<evidence type="ECO:0000313" key="9">
    <source>
        <dbReference type="EMBL" id="GAA4229526.1"/>
    </source>
</evidence>
<name>A0ABP8BXJ0_9ACTN</name>
<evidence type="ECO:0000256" key="5">
    <source>
        <dbReference type="ARBA" id="ARBA00023049"/>
    </source>
</evidence>
<evidence type="ECO:0000256" key="2">
    <source>
        <dbReference type="ARBA" id="ARBA00022723"/>
    </source>
</evidence>
<dbReference type="RefSeq" id="WP_344893953.1">
    <property type="nucleotide sequence ID" value="NZ_BAABAS010000005.1"/>
</dbReference>
<dbReference type="Pfam" id="PF02868">
    <property type="entry name" value="Peptidase_M4_C"/>
    <property type="match status" value="1"/>
</dbReference>
<evidence type="ECO:0000256" key="1">
    <source>
        <dbReference type="ARBA" id="ARBA00022670"/>
    </source>
</evidence>
<keyword evidence="2" id="KW-0479">Metal-binding</keyword>
<proteinExistence type="predicted"/>
<evidence type="ECO:0000313" key="10">
    <source>
        <dbReference type="Proteomes" id="UP001501710"/>
    </source>
</evidence>
<dbReference type="InterPro" id="IPR001570">
    <property type="entry name" value="Peptidase_M4_C_domain"/>
</dbReference>
<keyword evidence="5" id="KW-0482">Metalloprotease</keyword>
<dbReference type="InterPro" id="IPR050728">
    <property type="entry name" value="Zinc_Metalloprotease_M4"/>
</dbReference>
<dbReference type="CDD" id="cd09597">
    <property type="entry name" value="M4_TLP"/>
    <property type="match status" value="1"/>
</dbReference>
<gene>
    <name evidence="9" type="ORF">GCM10022254_22180</name>
</gene>
<reference evidence="10" key="1">
    <citation type="journal article" date="2019" name="Int. J. Syst. Evol. Microbiol.">
        <title>The Global Catalogue of Microorganisms (GCM) 10K type strain sequencing project: providing services to taxonomists for standard genome sequencing and annotation.</title>
        <authorList>
            <consortium name="The Broad Institute Genomics Platform"/>
            <consortium name="The Broad Institute Genome Sequencing Center for Infectious Disease"/>
            <person name="Wu L."/>
            <person name="Ma J."/>
        </authorList>
    </citation>
    <scope>NUCLEOTIDE SEQUENCE [LARGE SCALE GENOMIC DNA]</scope>
    <source>
        <strain evidence="10">JCM 17440</strain>
    </source>
</reference>
<feature type="domain" description="Peptidase M4 C-terminal" evidence="8">
    <location>
        <begin position="186"/>
        <end position="361"/>
    </location>
</feature>
<organism evidence="9 10">
    <name type="scientific">Actinomadura meridiana</name>
    <dbReference type="NCBI Taxonomy" id="559626"/>
    <lineage>
        <taxon>Bacteria</taxon>
        <taxon>Bacillati</taxon>
        <taxon>Actinomycetota</taxon>
        <taxon>Actinomycetes</taxon>
        <taxon>Streptosporangiales</taxon>
        <taxon>Thermomonosporaceae</taxon>
        <taxon>Actinomadura</taxon>
    </lineage>
</organism>
<dbReference type="PANTHER" id="PTHR33794">
    <property type="entry name" value="BACILLOLYSIN"/>
    <property type="match status" value="1"/>
</dbReference>
<dbReference type="EMBL" id="BAABAS010000005">
    <property type="protein sequence ID" value="GAA4229526.1"/>
    <property type="molecule type" value="Genomic_DNA"/>
</dbReference>
<evidence type="ECO:0000259" key="7">
    <source>
        <dbReference type="Pfam" id="PF01447"/>
    </source>
</evidence>
<feature type="signal peptide" evidence="6">
    <location>
        <begin position="1"/>
        <end position="23"/>
    </location>
</feature>
<dbReference type="Gene3D" id="1.10.390.10">
    <property type="entry name" value="Neutral Protease Domain 2"/>
    <property type="match status" value="1"/>
</dbReference>
<evidence type="ECO:0000256" key="3">
    <source>
        <dbReference type="ARBA" id="ARBA00022801"/>
    </source>
</evidence>
<dbReference type="Proteomes" id="UP001501710">
    <property type="component" value="Unassembled WGS sequence"/>
</dbReference>
<sequence>MTIRRSIILAAALLVGAAPLASARSSAEHGDGRSLYVGKVPLETTKSGDVFQLKDPTRGNISTWDAWNQDCRTTGCSGQAPTLFTDTDNHWADDATAERAAAAVDAQYDSAMVWDFYKNVFGRLGPDGRGKGWANRVHVGRQLLLATWDPECYCIDFGDGDGRRGPFTTLDVTARMVTFVVTSNTAGLGYEGEPGALNEATSDIMAAAVEFYANNPFDPADYLIGERNFPESPDPSVVRFMDRPSRDGQSPDAWSPDVGKMDPRFSSGVADHFFFLLAEGSGKKFINGVSYDSPTSNGSTIKGIGIDAATKIWYTALTEEMQFRTDYADARRATLAAAGALFGRDSVQYATVAAAWSAVNVK</sequence>
<keyword evidence="3" id="KW-0378">Hydrolase</keyword>